<dbReference type="AlphaFoldDB" id="A0A9Q8P424"/>
<reference evidence="1" key="1">
    <citation type="submission" date="2021-12" db="EMBL/GenBank/DDBJ databases">
        <authorList>
            <person name="Zaccaron A."/>
            <person name="Stergiopoulos I."/>
        </authorList>
    </citation>
    <scope>NUCLEOTIDE SEQUENCE</scope>
    <source>
        <strain evidence="1">Race5_Kim</strain>
    </source>
</reference>
<organism evidence="1 2">
    <name type="scientific">Passalora fulva</name>
    <name type="common">Tomato leaf mold</name>
    <name type="synonym">Cladosporium fulvum</name>
    <dbReference type="NCBI Taxonomy" id="5499"/>
    <lineage>
        <taxon>Eukaryota</taxon>
        <taxon>Fungi</taxon>
        <taxon>Dikarya</taxon>
        <taxon>Ascomycota</taxon>
        <taxon>Pezizomycotina</taxon>
        <taxon>Dothideomycetes</taxon>
        <taxon>Dothideomycetidae</taxon>
        <taxon>Mycosphaerellales</taxon>
        <taxon>Mycosphaerellaceae</taxon>
        <taxon>Fulvia</taxon>
    </lineage>
</organism>
<dbReference type="RefSeq" id="XP_047756742.1">
    <property type="nucleotide sequence ID" value="XM_047901115.1"/>
</dbReference>
<dbReference type="KEGG" id="ffu:CLAFUR5_01967"/>
<dbReference type="Proteomes" id="UP000756132">
    <property type="component" value="Chromosome 1"/>
</dbReference>
<keyword evidence="2" id="KW-1185">Reference proteome</keyword>
<sequence>MNISQYLAQHGTSEALSAAIGTSEQNDLEIPTWVIDWRNPPERRHLLNGSSQSKEWHAGFVHHHRQTICTSDVPGTLTLRGKRTHIIMALSAPDHADPLPRSKDHRRHRKKVVLSDGHAALTPYAAQQYDIVAVFLGFEVPFVLRHRPPPDQGWLLVGECYVEHIMEAQAVDDVDWDTITSKEPVMPLEDFHLY</sequence>
<gene>
    <name evidence="1" type="ORF">CLAFUR5_01967</name>
</gene>
<reference evidence="1" key="2">
    <citation type="journal article" date="2022" name="Microb. Genom.">
        <title>A chromosome-scale genome assembly of the tomato pathogen Cladosporium fulvum reveals a compartmentalized genome architecture and the presence of a dispensable chromosome.</title>
        <authorList>
            <person name="Zaccaron A.Z."/>
            <person name="Chen L.H."/>
            <person name="Samaras A."/>
            <person name="Stergiopoulos I."/>
        </authorList>
    </citation>
    <scope>NUCLEOTIDE SEQUENCE</scope>
    <source>
        <strain evidence="1">Race5_Kim</strain>
    </source>
</reference>
<proteinExistence type="predicted"/>
<dbReference type="EMBL" id="CP090163">
    <property type="protein sequence ID" value="UJO12376.1"/>
    <property type="molecule type" value="Genomic_DNA"/>
</dbReference>
<evidence type="ECO:0000313" key="1">
    <source>
        <dbReference type="EMBL" id="UJO12376.1"/>
    </source>
</evidence>
<accession>A0A9Q8P424</accession>
<dbReference type="GeneID" id="71981845"/>
<dbReference type="Pfam" id="PF26639">
    <property type="entry name" value="Het-6_barrel"/>
    <property type="match status" value="1"/>
</dbReference>
<protein>
    <submittedName>
        <fullName evidence="1">Uncharacterized protein</fullName>
    </submittedName>
</protein>
<dbReference type="OrthoDB" id="2157530at2759"/>
<evidence type="ECO:0000313" key="2">
    <source>
        <dbReference type="Proteomes" id="UP000756132"/>
    </source>
</evidence>
<name>A0A9Q8P424_PASFU</name>